<dbReference type="EMBL" id="VYXQ01000050">
    <property type="protein sequence ID" value="KAA9349524.1"/>
    <property type="molecule type" value="Genomic_DNA"/>
</dbReference>
<dbReference type="EMBL" id="VYXQ01000057">
    <property type="protein sequence ID" value="KAA9349509.1"/>
    <property type="molecule type" value="Genomic_DNA"/>
</dbReference>
<reference evidence="3 6" key="1">
    <citation type="submission" date="2019-09" db="EMBL/GenBank/DDBJ databases">
        <title>Biological control of the noxious weed angled onion (Allium triquetrum) thwarted by endophytic bacteria in Victoria, Australia.</title>
        <authorList>
            <person name="Tehranchian P."/>
            <person name="Adair R.J."/>
            <person name="Van T.H."/>
            <person name="Morrison P.D."/>
            <person name="Williams H."/>
            <person name="Lawrie A.C."/>
        </authorList>
    </citation>
    <scope>NUCLEOTIDE SEQUENCE [LARGE SCALE GENOMIC DNA]</scope>
    <source>
        <strain evidence="3 6">RPTAtOch1</strain>
    </source>
</reference>
<proteinExistence type="predicted"/>
<keyword evidence="2" id="KW-0472">Membrane</keyword>
<protein>
    <submittedName>
        <fullName evidence="3">Uncharacterized protein</fullName>
    </submittedName>
</protein>
<dbReference type="RefSeq" id="WP_151096150.1">
    <property type="nucleotide sequence ID" value="NZ_JBLZNM010000044.1"/>
</dbReference>
<comment type="caution">
    <text evidence="3">The sequence shown here is derived from an EMBL/GenBank/DDBJ whole genome shotgun (WGS) entry which is preliminary data.</text>
</comment>
<sequence>MNTAERMGAPDLKSGSLSHAPTENKDSYPSHILGAIWLGMVSICLMFWAFILHAIYFTL</sequence>
<evidence type="ECO:0000256" key="2">
    <source>
        <dbReference type="SAM" id="Phobius"/>
    </source>
</evidence>
<dbReference type="EMBL" id="VYXQ01000065">
    <property type="protein sequence ID" value="KAA9348005.1"/>
    <property type="molecule type" value="Genomic_DNA"/>
</dbReference>
<keyword evidence="2" id="KW-0812">Transmembrane</keyword>
<gene>
    <name evidence="5" type="ORF">F3W84_23580</name>
    <name evidence="4" type="ORF">F3W84_23665</name>
    <name evidence="3" type="ORF">F3W84_23730</name>
</gene>
<evidence type="ECO:0000256" key="1">
    <source>
        <dbReference type="SAM" id="MobiDB-lite"/>
    </source>
</evidence>
<keyword evidence="2" id="KW-1133">Transmembrane helix</keyword>
<dbReference type="Proteomes" id="UP000327108">
    <property type="component" value="Unassembled WGS sequence"/>
</dbReference>
<feature type="region of interest" description="Disordered" evidence="1">
    <location>
        <begin position="1"/>
        <end position="24"/>
    </location>
</feature>
<evidence type="ECO:0000313" key="5">
    <source>
        <dbReference type="EMBL" id="KAA9349524.1"/>
    </source>
</evidence>
<accession>A0A5N1J951</accession>
<organism evidence="3 6">
    <name type="scientific">Ochrobactrum quorumnocens</name>
    <dbReference type="NCBI Taxonomy" id="271865"/>
    <lineage>
        <taxon>Bacteria</taxon>
        <taxon>Pseudomonadati</taxon>
        <taxon>Pseudomonadota</taxon>
        <taxon>Alphaproteobacteria</taxon>
        <taxon>Hyphomicrobiales</taxon>
        <taxon>Brucellaceae</taxon>
        <taxon>Brucella/Ochrobactrum group</taxon>
        <taxon>Ochrobactrum</taxon>
    </lineage>
</organism>
<evidence type="ECO:0000313" key="3">
    <source>
        <dbReference type="EMBL" id="KAA9348005.1"/>
    </source>
</evidence>
<keyword evidence="6" id="KW-1185">Reference proteome</keyword>
<dbReference type="AlphaFoldDB" id="A0A5N1J951"/>
<feature type="transmembrane region" description="Helical" evidence="2">
    <location>
        <begin position="35"/>
        <end position="57"/>
    </location>
</feature>
<evidence type="ECO:0000313" key="6">
    <source>
        <dbReference type="Proteomes" id="UP000327108"/>
    </source>
</evidence>
<evidence type="ECO:0000313" key="4">
    <source>
        <dbReference type="EMBL" id="KAA9349509.1"/>
    </source>
</evidence>
<name>A0A5N1J951_9HYPH</name>